<keyword evidence="2" id="KW-1185">Reference proteome</keyword>
<accession>A0ACD4ZCZ0</accession>
<organism evidence="1 2">
    <name type="scientific">Streptomyces scopuliridis</name>
    <dbReference type="NCBI Taxonomy" id="452529"/>
    <lineage>
        <taxon>Bacteria</taxon>
        <taxon>Bacillati</taxon>
        <taxon>Actinomycetota</taxon>
        <taxon>Actinomycetes</taxon>
        <taxon>Kitasatosporales</taxon>
        <taxon>Streptomycetaceae</taxon>
        <taxon>Streptomyces</taxon>
    </lineage>
</organism>
<dbReference type="Proteomes" id="UP001348369">
    <property type="component" value="Chromosome"/>
</dbReference>
<proteinExistence type="predicted"/>
<sequence length="411" mass="42932">MMGKDFQRLWISFAIATAGTGISLVAFSVYLFDDFGPWAVGSFMAAVAFARLALLPYGGVLADRKPRIGVIRTGYGLSALGASAIVLIPDRGIGAILVCAALQGAGYALFQPAIRALLPDLVPLDCLEKARGRLSATDGLFALVGPAVGGIAVTQFDPQVAIMVDALGFVIAMTVLPSPPPEIAAAQSKNTRSGSFREALRAIRQVPWVTFGMVQAAAQILLGFAPSIVLIRIVADERYGSWGLGVLLSTSGAAALVGTLIAARWRPRFPGLVANLGFLSYVAVELCIGFSTSLTVFVAAVFLSGIGISFHGVWWYAALSREFAGSMRGRVNSADEWITSALEPVGMALAVPAAHLIGIEAIGLIGAAAFVVAPLAALAVKGFARYGQPVPERVPRPDMTPDATSSHRDHG</sequence>
<name>A0ACD4ZCZ0_9ACTN</name>
<dbReference type="EMBL" id="CP109109">
    <property type="protein sequence ID" value="WSB95617.1"/>
    <property type="molecule type" value="Genomic_DNA"/>
</dbReference>
<evidence type="ECO:0000313" key="1">
    <source>
        <dbReference type="EMBL" id="WSB95617.1"/>
    </source>
</evidence>
<gene>
    <name evidence="1" type="ORF">OG835_00225</name>
</gene>
<evidence type="ECO:0000313" key="2">
    <source>
        <dbReference type="Proteomes" id="UP001348369"/>
    </source>
</evidence>
<protein>
    <submittedName>
        <fullName evidence="1">MFS transporter</fullName>
    </submittedName>
</protein>
<reference evidence="1" key="1">
    <citation type="submission" date="2022-10" db="EMBL/GenBank/DDBJ databases">
        <title>The complete genomes of actinobacterial strains from the NBC collection.</title>
        <authorList>
            <person name="Joergensen T.S."/>
            <person name="Alvarez Arevalo M."/>
            <person name="Sterndorff E.B."/>
            <person name="Faurdal D."/>
            <person name="Vuksanovic O."/>
            <person name="Mourched A.-S."/>
            <person name="Charusanti P."/>
            <person name="Shaw S."/>
            <person name="Blin K."/>
            <person name="Weber T."/>
        </authorList>
    </citation>
    <scope>NUCLEOTIDE SEQUENCE</scope>
    <source>
        <strain evidence="1">NBC 01771</strain>
    </source>
</reference>